<dbReference type="GO" id="GO:0000724">
    <property type="term" value="P:double-strand break repair via homologous recombination"/>
    <property type="evidence" value="ECO:0007669"/>
    <property type="project" value="TreeGrafter"/>
</dbReference>
<proteinExistence type="inferred from homology"/>
<comment type="caution">
    <text evidence="5">The sequence shown here is derived from an EMBL/GenBank/DDBJ whole genome shotgun (WGS) entry which is preliminary data.</text>
</comment>
<gene>
    <name evidence="5" type="ORF">WJX84_002427</name>
</gene>
<dbReference type="Proteomes" id="UP001485043">
    <property type="component" value="Unassembled WGS sequence"/>
</dbReference>
<feature type="compositionally biased region" description="Basic and acidic residues" evidence="3">
    <location>
        <begin position="392"/>
        <end position="404"/>
    </location>
</feature>
<dbReference type="AlphaFoldDB" id="A0AAW1TG65"/>
<sequence length="720" mass="76128">MQESWLAAISAIGGPNGPGDLQSFWGAFLSCDLNQAGGGSLPTGMKGWHKQKLTGRHIVQVDEVVNTALPIRKRHSQNVKGRCLKMALTDASAFQPCASGKQEAEALEYRHLPDVGPDMPAGFKMALTDVEVRRGLLLLQPENTQILGGCVERLEQARQRSLASLRKPAEGRGGNRNSQPLHPAAAASAAAWPSELQPAPAPSGNLIQGASDAARGLASQLRPLHGQAAGHGPQGLQSSGRQEHGQGASAAAIQRPRPISAASLFPGGLSNAAPGADLPEADATGSDEEMEEADSPMPSRNRRWPAAGHPTGQPQPQPHSPPAAQQAGNHRQQAAEHTPGEIIVLEDDPTPTPGARHPSADQGRTTVPAQRQRQLLLSSDDEDDDDAGPDAHGADGDETHDDTPARGQGPDNAGFPAEPADHQDDDYGSAHGADGHDSGRHGAMWTGHPADEDEMHHDGHPLPRYGDAGANPEPDDDQAMYDDYEGPPWDPTDQGDAYGDAYDGPAGVPAEEGPDQGPGRLGGPFHGDAYGRGSWDGAAASHHRAPEADASSHHAYEGPSDEHGCAMADDYEGPPSEPADQYHSSGHDHEAGQESPKQGEGGGGEACWPMTGIKLSGRIKKPTSTIVWPEHETSEHEAFFVGVMLELDCAQELQPAKLGALPLQDILGLTSREAAAMFQQDMDAFIARVERLKRFMKSWKGGMELQQEAPDMDPVITKLL</sequence>
<feature type="domain" description="RecQ mediated genome instability protein 1 OB-fold" evidence="4">
    <location>
        <begin position="51"/>
        <end position="160"/>
    </location>
</feature>
<dbReference type="InterPro" id="IPR042470">
    <property type="entry name" value="RMI1_N_C_sf"/>
</dbReference>
<evidence type="ECO:0000313" key="5">
    <source>
        <dbReference type="EMBL" id="KAK9867838.1"/>
    </source>
</evidence>
<feature type="compositionally biased region" description="Polar residues" evidence="3">
    <location>
        <begin position="362"/>
        <end position="377"/>
    </location>
</feature>
<comment type="similarity">
    <text evidence="1">Belongs to the RMI1 family.</text>
</comment>
<feature type="region of interest" description="Disordered" evidence="3">
    <location>
        <begin position="225"/>
        <end position="610"/>
    </location>
</feature>
<accession>A0AAW1TG65</accession>
<feature type="compositionally biased region" description="Acidic residues" evidence="3">
    <location>
        <begin position="379"/>
        <end position="388"/>
    </location>
</feature>
<feature type="compositionally biased region" description="Low complexity" evidence="3">
    <location>
        <begin position="494"/>
        <end position="507"/>
    </location>
</feature>
<evidence type="ECO:0000256" key="3">
    <source>
        <dbReference type="SAM" id="MobiDB-lite"/>
    </source>
</evidence>
<reference evidence="5 6" key="1">
    <citation type="journal article" date="2024" name="Nat. Commun.">
        <title>Phylogenomics reveals the evolutionary origins of lichenization in chlorophyte algae.</title>
        <authorList>
            <person name="Puginier C."/>
            <person name="Libourel C."/>
            <person name="Otte J."/>
            <person name="Skaloud P."/>
            <person name="Haon M."/>
            <person name="Grisel S."/>
            <person name="Petersen M."/>
            <person name="Berrin J.G."/>
            <person name="Delaux P.M."/>
            <person name="Dal Grande F."/>
            <person name="Keller J."/>
        </authorList>
    </citation>
    <scope>NUCLEOTIDE SEQUENCE [LARGE SCALE GENOMIC DNA]</scope>
    <source>
        <strain evidence="5 6">SAG 2523</strain>
    </source>
</reference>
<dbReference type="GO" id="GO:0016604">
    <property type="term" value="C:nuclear body"/>
    <property type="evidence" value="ECO:0007669"/>
    <property type="project" value="TreeGrafter"/>
</dbReference>
<keyword evidence="6" id="KW-1185">Reference proteome</keyword>
<feature type="compositionally biased region" description="Acidic residues" evidence="3">
    <location>
        <begin position="285"/>
        <end position="294"/>
    </location>
</feature>
<dbReference type="GO" id="GO:0031422">
    <property type="term" value="C:RecQ family helicase-topoisomerase III complex"/>
    <property type="evidence" value="ECO:0007669"/>
    <property type="project" value="TreeGrafter"/>
</dbReference>
<dbReference type="GO" id="GO:0000712">
    <property type="term" value="P:resolution of meiotic recombination intermediates"/>
    <property type="evidence" value="ECO:0007669"/>
    <property type="project" value="TreeGrafter"/>
</dbReference>
<evidence type="ECO:0000259" key="4">
    <source>
        <dbReference type="Pfam" id="PF08585"/>
    </source>
</evidence>
<protein>
    <recommendedName>
        <fullName evidence="2">RecQ-mediated genome instability protein 1</fullName>
    </recommendedName>
</protein>
<evidence type="ECO:0000313" key="6">
    <source>
        <dbReference type="Proteomes" id="UP001485043"/>
    </source>
</evidence>
<feature type="compositionally biased region" description="Basic and acidic residues" evidence="3">
    <location>
        <begin position="544"/>
        <end position="564"/>
    </location>
</feature>
<evidence type="ECO:0000256" key="1">
    <source>
        <dbReference type="ARBA" id="ARBA00006395"/>
    </source>
</evidence>
<dbReference type="Pfam" id="PF08585">
    <property type="entry name" value="RMI1_N_C"/>
    <property type="match status" value="1"/>
</dbReference>
<dbReference type="EMBL" id="JALJOV010000061">
    <property type="protein sequence ID" value="KAK9867838.1"/>
    <property type="molecule type" value="Genomic_DNA"/>
</dbReference>
<dbReference type="Gene3D" id="2.40.50.770">
    <property type="entry name" value="RecQ-mediated genome instability protein Rmi1, C-terminal domain"/>
    <property type="match status" value="1"/>
</dbReference>
<dbReference type="PANTHER" id="PTHR14790:SF15">
    <property type="entry name" value="RECQ-MEDIATED GENOME INSTABILITY PROTEIN 1"/>
    <property type="match status" value="1"/>
</dbReference>
<organism evidence="5 6">
    <name type="scientific">Apatococcus fuscideae</name>
    <dbReference type="NCBI Taxonomy" id="2026836"/>
    <lineage>
        <taxon>Eukaryota</taxon>
        <taxon>Viridiplantae</taxon>
        <taxon>Chlorophyta</taxon>
        <taxon>core chlorophytes</taxon>
        <taxon>Trebouxiophyceae</taxon>
        <taxon>Chlorellales</taxon>
        <taxon>Chlorellaceae</taxon>
        <taxon>Apatococcus</taxon>
    </lineage>
</organism>
<evidence type="ECO:0000256" key="2">
    <source>
        <dbReference type="ARBA" id="ARBA00018987"/>
    </source>
</evidence>
<feature type="compositionally biased region" description="Acidic residues" evidence="3">
    <location>
        <begin position="473"/>
        <end position="485"/>
    </location>
</feature>
<dbReference type="PANTHER" id="PTHR14790">
    <property type="entry name" value="RECQ-MEDIATED GENOME INSTABILITY PROTEIN 1 RMI1"/>
    <property type="match status" value="1"/>
</dbReference>
<feature type="region of interest" description="Disordered" evidence="3">
    <location>
        <begin position="162"/>
        <end position="208"/>
    </location>
</feature>
<dbReference type="InterPro" id="IPR013894">
    <property type="entry name" value="RMI1_OB"/>
</dbReference>
<name>A0AAW1TG65_9CHLO</name>